<dbReference type="GeneID" id="10278892"/>
<evidence type="ECO:0000259" key="1">
    <source>
        <dbReference type="SMART" id="SM01001"/>
    </source>
</evidence>
<organism evidence="2 3">
    <name type="scientific">Methanobacterium lacus (strain AL-21)</name>
    <dbReference type="NCBI Taxonomy" id="877455"/>
    <lineage>
        <taxon>Archaea</taxon>
        <taxon>Methanobacteriati</taxon>
        <taxon>Methanobacteriota</taxon>
        <taxon>Methanomada group</taxon>
        <taxon>Methanobacteria</taxon>
        <taxon>Methanobacteriales</taxon>
        <taxon>Methanobacteriaceae</taxon>
        <taxon>Methanobacterium</taxon>
    </lineage>
</organism>
<dbReference type="OrthoDB" id="372165at2157"/>
<dbReference type="SUPFAM" id="SSF52255">
    <property type="entry name" value="N5-CAIR mutase (phosphoribosylaminoimidazole carboxylase, PurE)"/>
    <property type="match status" value="1"/>
</dbReference>
<dbReference type="GO" id="GO:0006189">
    <property type="term" value="P:'de novo' IMP biosynthetic process"/>
    <property type="evidence" value="ECO:0007669"/>
    <property type="project" value="InterPro"/>
</dbReference>
<dbReference type="eggNOG" id="arCOG02465">
    <property type="taxonomic scope" value="Archaea"/>
</dbReference>
<dbReference type="RefSeq" id="WP_013645984.1">
    <property type="nucleotide sequence ID" value="NC_015216.1"/>
</dbReference>
<dbReference type="GO" id="GO:0016787">
    <property type="term" value="F:hydrolase activity"/>
    <property type="evidence" value="ECO:0007669"/>
    <property type="project" value="InterPro"/>
</dbReference>
<evidence type="ECO:0000313" key="3">
    <source>
        <dbReference type="Proteomes" id="UP000007490"/>
    </source>
</evidence>
<dbReference type="Proteomes" id="UP000007490">
    <property type="component" value="Chromosome"/>
</dbReference>
<dbReference type="InterPro" id="IPR039476">
    <property type="entry name" value="P2CMN_synthase_LarB"/>
</dbReference>
<dbReference type="Gene3D" id="3.40.50.1970">
    <property type="match status" value="1"/>
</dbReference>
<proteinExistence type="predicted"/>
<dbReference type="AlphaFoldDB" id="F0T6J9"/>
<dbReference type="HOGENOM" id="CLU_065705_0_0_2"/>
<dbReference type="SMART" id="SM01001">
    <property type="entry name" value="AIRC"/>
    <property type="match status" value="1"/>
</dbReference>
<gene>
    <name evidence="2" type="ordered locus">Metbo_2420</name>
</gene>
<dbReference type="NCBIfam" id="NF033503">
    <property type="entry name" value="LarB"/>
    <property type="match status" value="1"/>
</dbReference>
<dbReference type="PANTHER" id="PTHR43064">
    <property type="entry name" value="PHOSPHORIBOSYLAMINOIMIDAZOLE CARBOXYLASE-RELATED"/>
    <property type="match status" value="1"/>
</dbReference>
<keyword evidence="3" id="KW-1185">Reference proteome</keyword>
<dbReference type="EMBL" id="CP002551">
    <property type="protein sequence ID" value="ADZ10633.1"/>
    <property type="molecule type" value="Genomic_DNA"/>
</dbReference>
<dbReference type="PANTHER" id="PTHR43064:SF1">
    <property type="entry name" value="SLL1489 PROTEIN"/>
    <property type="match status" value="1"/>
</dbReference>
<protein>
    <submittedName>
        <fullName evidence="2">1-(5-phosphoribosyl)-5-amino-4-imidazole-carboxylate (AIR) carboxylase</fullName>
    </submittedName>
</protein>
<accession>F0T6J9</accession>
<dbReference type="Pfam" id="PF00731">
    <property type="entry name" value="AIRC"/>
    <property type="match status" value="1"/>
</dbReference>
<evidence type="ECO:0000313" key="2">
    <source>
        <dbReference type="EMBL" id="ADZ10633.1"/>
    </source>
</evidence>
<sequence>MKDILQKLKNGEISVESAEKMLRNDHIVELEDFAKMDIHRELRTGIPEAVFAEGKDDAELLKIIKSSSNNGIIVTRLTNKRYQQMEEGINQVLTPNMAIEYNQKARILVIRTQEVKKIGKIGLITAGTSDIPVAEETRIVAEESGCEVLKSYDVGVAGIHRLFSQIRLMLDADVEVIVVVAGMEGALPSVVAGLVDVPVVGVPTSVGYGVGEGGFTALYAMLQSCAPGIAVVNIDNGFGAAIFASKIIKSRKRS</sequence>
<dbReference type="KEGG" id="mel:Metbo_2420"/>
<reference evidence="2 3" key="2">
    <citation type="journal article" date="2014" name="Int. J. Syst. Evol. Microbiol.">
        <title>Methanobacterium paludis sp. nov. and a novel strain of Methanobacterium lacus isolated from northern peatlands.</title>
        <authorList>
            <person name="Cadillo-Quiroz H."/>
            <person name="Brauer S.L."/>
            <person name="Goodson N."/>
            <person name="Yavitt J.B."/>
            <person name="Zinder S.H."/>
        </authorList>
    </citation>
    <scope>NUCLEOTIDE SEQUENCE [LARGE SCALE GENOMIC DNA]</scope>
    <source>
        <strain evidence="2 3">AL-21</strain>
    </source>
</reference>
<reference evidence="3" key="1">
    <citation type="submission" date="2011-02" db="EMBL/GenBank/DDBJ databases">
        <title>Complete sequence of Methanobacterium sp. AL-21.</title>
        <authorList>
            <consortium name="US DOE Joint Genome Institute"/>
            <person name="Lucas S."/>
            <person name="Copeland A."/>
            <person name="Lapidus A."/>
            <person name="Cheng J.-F."/>
            <person name="Goodwin L."/>
            <person name="Pitluck S."/>
            <person name="Chertkov O."/>
            <person name="Detter J.C."/>
            <person name="Han C."/>
            <person name="Tapia R."/>
            <person name="Land M."/>
            <person name="Hauser L."/>
            <person name="Kyrpides N."/>
            <person name="Ivanova N."/>
            <person name="Mikhailova N."/>
            <person name="Pagani I."/>
            <person name="Cadillo-Quiroz H."/>
            <person name="Imachi H."/>
            <person name="Zinder S."/>
            <person name="Liu W."/>
            <person name="Woyke T."/>
        </authorList>
    </citation>
    <scope>NUCLEOTIDE SEQUENCE [LARGE SCALE GENOMIC DNA]</scope>
    <source>
        <strain evidence="3">AL-21</strain>
    </source>
</reference>
<dbReference type="InterPro" id="IPR000031">
    <property type="entry name" value="PurE_dom"/>
</dbReference>
<feature type="domain" description="PurE" evidence="1">
    <location>
        <begin position="119"/>
        <end position="253"/>
    </location>
</feature>
<name>F0T6J9_METLA</name>
<dbReference type="STRING" id="877455.Metbo_2420"/>